<feature type="active site" evidence="9">
    <location>
        <position position="152"/>
    </location>
</feature>
<feature type="active site" evidence="9">
    <location>
        <position position="277"/>
    </location>
</feature>
<dbReference type="PROSITE" id="PS51900">
    <property type="entry name" value="CB"/>
    <property type="match status" value="1"/>
</dbReference>
<feature type="active site" evidence="9">
    <location>
        <position position="251"/>
    </location>
</feature>
<dbReference type="InterPro" id="IPR011010">
    <property type="entry name" value="DNA_brk_join_enz"/>
</dbReference>
<protein>
    <recommendedName>
        <fullName evidence="9">Tyrosine recombinase XerC</fullName>
    </recommendedName>
</protein>
<dbReference type="HAMAP" id="MF_01808">
    <property type="entry name" value="Recomb_XerC_XerD"/>
    <property type="match status" value="1"/>
</dbReference>
<dbReference type="CDD" id="cd00798">
    <property type="entry name" value="INT_XerDC_C"/>
    <property type="match status" value="1"/>
</dbReference>
<evidence type="ECO:0000259" key="11">
    <source>
        <dbReference type="PROSITE" id="PS51900"/>
    </source>
</evidence>
<keyword evidence="4 9" id="KW-0159">Chromosome partition</keyword>
<organism evidence="12 13">
    <name type="scientific">Gulosibacter bifidus</name>
    <dbReference type="NCBI Taxonomy" id="272239"/>
    <lineage>
        <taxon>Bacteria</taxon>
        <taxon>Bacillati</taxon>
        <taxon>Actinomycetota</taxon>
        <taxon>Actinomycetes</taxon>
        <taxon>Micrococcales</taxon>
        <taxon>Microbacteriaceae</taxon>
        <taxon>Gulosibacter</taxon>
    </lineage>
</organism>
<evidence type="ECO:0000256" key="6">
    <source>
        <dbReference type="ARBA" id="ARBA00023125"/>
    </source>
</evidence>
<keyword evidence="8 9" id="KW-0131">Cell cycle</keyword>
<dbReference type="PANTHER" id="PTHR30349:SF77">
    <property type="entry name" value="TYROSINE RECOMBINASE XERC"/>
    <property type="match status" value="1"/>
</dbReference>
<comment type="subcellular location">
    <subcellularLocation>
        <location evidence="1 9">Cytoplasm</location>
    </subcellularLocation>
</comment>
<dbReference type="InterPro" id="IPR002104">
    <property type="entry name" value="Integrase_catalytic"/>
</dbReference>
<evidence type="ECO:0000313" key="12">
    <source>
        <dbReference type="EMBL" id="MFD2674748.1"/>
    </source>
</evidence>
<evidence type="ECO:0000256" key="4">
    <source>
        <dbReference type="ARBA" id="ARBA00022829"/>
    </source>
</evidence>
<keyword evidence="3 9" id="KW-0132">Cell division</keyword>
<dbReference type="Gene3D" id="1.10.150.130">
    <property type="match status" value="1"/>
</dbReference>
<feature type="active site" evidence="9">
    <location>
        <position position="254"/>
    </location>
</feature>
<keyword evidence="13" id="KW-1185">Reference proteome</keyword>
<comment type="subunit">
    <text evidence="9">Forms a cyclic heterotetrameric complex composed of two molecules of XerC and two molecules of XerD.</text>
</comment>
<evidence type="ECO:0000256" key="9">
    <source>
        <dbReference type="HAMAP-Rule" id="MF_01808"/>
    </source>
</evidence>
<dbReference type="RefSeq" id="WP_066055980.1">
    <property type="nucleotide sequence ID" value="NZ_JBHUNF010000003.1"/>
</dbReference>
<dbReference type="EMBL" id="JBHUNF010000003">
    <property type="protein sequence ID" value="MFD2674748.1"/>
    <property type="molecule type" value="Genomic_DNA"/>
</dbReference>
<comment type="caution">
    <text evidence="12">The sequence shown here is derived from an EMBL/GenBank/DDBJ whole genome shotgun (WGS) entry which is preliminary data.</text>
</comment>
<comment type="function">
    <text evidence="9">Site-specific tyrosine recombinase, which acts by catalyzing the cutting and rejoining of the recombining DNA molecules. The XerC-XerD complex is essential to convert dimers of the bacterial chromosome into monomers to permit their segregation at cell division. It also contributes to the segregational stability of plasmids.</text>
</comment>
<sequence length="305" mass="33293">MSPLRRAIADYVRALDLERGRSAHTCKAAASDLTRFADFVERGGEVRPDELTLEDFREWLWQESEQGHAAATLARRASTARGFTAWCKAAERGEDVARRLKSPKTGRTLPRMVSQDAMQTILKHLQERAETGDAMALRDHAIIELLYATGMRVSELCTLTTESIDMDARTVRVIGKGNAERVIPFGASAANAIQRWLQNGRPAVATAKPSPAAASALFLGARGGALNQRAVYELSRSLLTYAPGAGPAGPHTFRHTAATHLLDGGADLRGVQEFLGHADLGTTQIYTHVSAERLRETYRQAHPRA</sequence>
<feature type="active site" description="O-(3'-phospho-DNA)-tyrosine intermediate" evidence="9">
    <location>
        <position position="286"/>
    </location>
</feature>
<dbReference type="InterPro" id="IPR044068">
    <property type="entry name" value="CB"/>
</dbReference>
<gene>
    <name evidence="9" type="primary">xerC</name>
    <name evidence="12" type="ORF">ACFSUQ_05455</name>
</gene>
<dbReference type="SUPFAM" id="SSF47823">
    <property type="entry name" value="lambda integrase-like, N-terminal domain"/>
    <property type="match status" value="1"/>
</dbReference>
<feature type="domain" description="Core-binding (CB)" evidence="11">
    <location>
        <begin position="2"/>
        <end position="88"/>
    </location>
</feature>
<keyword evidence="5 9" id="KW-0229">DNA integration</keyword>
<dbReference type="SUPFAM" id="SSF56349">
    <property type="entry name" value="DNA breaking-rejoining enzymes"/>
    <property type="match status" value="1"/>
</dbReference>
<evidence type="ECO:0000256" key="3">
    <source>
        <dbReference type="ARBA" id="ARBA00022618"/>
    </source>
</evidence>
<keyword evidence="6 9" id="KW-0238">DNA-binding</keyword>
<evidence type="ECO:0000259" key="10">
    <source>
        <dbReference type="PROSITE" id="PS51898"/>
    </source>
</evidence>
<dbReference type="Proteomes" id="UP001597453">
    <property type="component" value="Unassembled WGS sequence"/>
</dbReference>
<dbReference type="InterPro" id="IPR013762">
    <property type="entry name" value="Integrase-like_cat_sf"/>
</dbReference>
<dbReference type="Pfam" id="PF02899">
    <property type="entry name" value="Phage_int_SAM_1"/>
    <property type="match status" value="1"/>
</dbReference>
<evidence type="ECO:0000256" key="2">
    <source>
        <dbReference type="ARBA" id="ARBA00022490"/>
    </source>
</evidence>
<evidence type="ECO:0000256" key="8">
    <source>
        <dbReference type="ARBA" id="ARBA00023306"/>
    </source>
</evidence>
<dbReference type="InterPro" id="IPR023009">
    <property type="entry name" value="Tyrosine_recombinase_XerC/XerD"/>
</dbReference>
<dbReference type="PANTHER" id="PTHR30349">
    <property type="entry name" value="PHAGE INTEGRASE-RELATED"/>
    <property type="match status" value="1"/>
</dbReference>
<feature type="active site" evidence="9">
    <location>
        <position position="176"/>
    </location>
</feature>
<keyword evidence="7 9" id="KW-0233">DNA recombination</keyword>
<feature type="domain" description="Tyr recombinase" evidence="10">
    <location>
        <begin position="108"/>
        <end position="299"/>
    </location>
</feature>
<dbReference type="Pfam" id="PF00589">
    <property type="entry name" value="Phage_integrase"/>
    <property type="match status" value="1"/>
</dbReference>
<proteinExistence type="inferred from homology"/>
<dbReference type="InterPro" id="IPR004107">
    <property type="entry name" value="Integrase_SAM-like_N"/>
</dbReference>
<dbReference type="Gene3D" id="1.10.443.10">
    <property type="entry name" value="Intergrase catalytic core"/>
    <property type="match status" value="1"/>
</dbReference>
<evidence type="ECO:0000256" key="5">
    <source>
        <dbReference type="ARBA" id="ARBA00022908"/>
    </source>
</evidence>
<name>A0ABW5RI61_9MICO</name>
<evidence type="ECO:0000313" key="13">
    <source>
        <dbReference type="Proteomes" id="UP001597453"/>
    </source>
</evidence>
<comment type="similarity">
    <text evidence="9">Belongs to the 'phage' integrase family. XerC subfamily.</text>
</comment>
<accession>A0ABW5RI61</accession>
<keyword evidence="2 9" id="KW-0963">Cytoplasm</keyword>
<evidence type="ECO:0000256" key="7">
    <source>
        <dbReference type="ARBA" id="ARBA00023172"/>
    </source>
</evidence>
<dbReference type="InterPro" id="IPR010998">
    <property type="entry name" value="Integrase_recombinase_N"/>
</dbReference>
<dbReference type="PROSITE" id="PS51898">
    <property type="entry name" value="TYR_RECOMBINASE"/>
    <property type="match status" value="1"/>
</dbReference>
<evidence type="ECO:0000256" key="1">
    <source>
        <dbReference type="ARBA" id="ARBA00004496"/>
    </source>
</evidence>
<reference evidence="13" key="1">
    <citation type="journal article" date="2019" name="Int. J. Syst. Evol. Microbiol.">
        <title>The Global Catalogue of Microorganisms (GCM) 10K type strain sequencing project: providing services to taxonomists for standard genome sequencing and annotation.</title>
        <authorList>
            <consortium name="The Broad Institute Genomics Platform"/>
            <consortium name="The Broad Institute Genome Sequencing Center for Infectious Disease"/>
            <person name="Wu L."/>
            <person name="Ma J."/>
        </authorList>
    </citation>
    <scope>NUCLEOTIDE SEQUENCE [LARGE SCALE GENOMIC DNA]</scope>
    <source>
        <strain evidence="13">TISTR 1511</strain>
    </source>
</reference>
<dbReference type="InterPro" id="IPR050090">
    <property type="entry name" value="Tyrosine_recombinase_XerCD"/>
</dbReference>